<reference evidence="2" key="1">
    <citation type="submission" date="2018-06" db="EMBL/GenBank/DDBJ databases">
        <authorList>
            <person name="Zhirakovskaya E."/>
        </authorList>
    </citation>
    <scope>NUCLEOTIDE SEQUENCE</scope>
</reference>
<organism evidence="2">
    <name type="scientific">hydrothermal vent metagenome</name>
    <dbReference type="NCBI Taxonomy" id="652676"/>
    <lineage>
        <taxon>unclassified sequences</taxon>
        <taxon>metagenomes</taxon>
        <taxon>ecological metagenomes</taxon>
    </lineage>
</organism>
<evidence type="ECO:0000256" key="1">
    <source>
        <dbReference type="SAM" id="Coils"/>
    </source>
</evidence>
<sequence>MRLLSLVFTLLLISVAVIYYMKSGVMVPGNASNQPITHQEAMDKTKQTINDLNKALEKQNKQIEALEATDN</sequence>
<gene>
    <name evidence="2" type="ORF">MNBD_GAMMA21-2429</name>
</gene>
<evidence type="ECO:0000313" key="2">
    <source>
        <dbReference type="EMBL" id="VAW99952.1"/>
    </source>
</evidence>
<keyword evidence="1" id="KW-0175">Coiled coil</keyword>
<dbReference type="AlphaFoldDB" id="A0A3B1AIW0"/>
<feature type="coiled-coil region" evidence="1">
    <location>
        <begin position="42"/>
        <end position="69"/>
    </location>
</feature>
<dbReference type="EMBL" id="UOFR01000070">
    <property type="protein sequence ID" value="VAW99952.1"/>
    <property type="molecule type" value="Genomic_DNA"/>
</dbReference>
<accession>A0A3B1AIW0</accession>
<name>A0A3B1AIW0_9ZZZZ</name>
<protein>
    <submittedName>
        <fullName evidence="2">Uncharacterized protein</fullName>
    </submittedName>
</protein>
<proteinExistence type="predicted"/>